<organism evidence="1 2">
    <name type="scientific">Prorocentrum cordatum</name>
    <dbReference type="NCBI Taxonomy" id="2364126"/>
    <lineage>
        <taxon>Eukaryota</taxon>
        <taxon>Sar</taxon>
        <taxon>Alveolata</taxon>
        <taxon>Dinophyceae</taxon>
        <taxon>Prorocentrales</taxon>
        <taxon>Prorocentraceae</taxon>
        <taxon>Prorocentrum</taxon>
    </lineage>
</organism>
<proteinExistence type="predicted"/>
<evidence type="ECO:0000313" key="1">
    <source>
        <dbReference type="EMBL" id="CAK0905956.1"/>
    </source>
</evidence>
<dbReference type="Proteomes" id="UP001189429">
    <property type="component" value="Unassembled WGS sequence"/>
</dbReference>
<comment type="caution">
    <text evidence="1">The sequence shown here is derived from an EMBL/GenBank/DDBJ whole genome shotgun (WGS) entry which is preliminary data.</text>
</comment>
<dbReference type="EMBL" id="CAUYUJ010021627">
    <property type="protein sequence ID" value="CAK0905956.1"/>
    <property type="molecule type" value="Genomic_DNA"/>
</dbReference>
<evidence type="ECO:0000313" key="2">
    <source>
        <dbReference type="Proteomes" id="UP001189429"/>
    </source>
</evidence>
<protein>
    <submittedName>
        <fullName evidence="1">Uncharacterized protein</fullName>
    </submittedName>
</protein>
<reference evidence="1" key="1">
    <citation type="submission" date="2023-10" db="EMBL/GenBank/DDBJ databases">
        <authorList>
            <person name="Chen Y."/>
            <person name="Shah S."/>
            <person name="Dougan E. K."/>
            <person name="Thang M."/>
            <person name="Chan C."/>
        </authorList>
    </citation>
    <scope>NUCLEOTIDE SEQUENCE [LARGE SCALE GENOMIC DNA]</scope>
</reference>
<sequence>MAAWRAGHRIGVLWKDGEDWQTRVLLCPGTTADAESDLQMTGVKAAGKNGDIWYALTPDGDVYIHVLEPPGVRGSALCDQMGLPERSGPLQFGGTWRAGGRIYGQEWTPTPEEFVDALQFALGGSLFEAAPQVADKTASVLRRMSKKGPLPAGAVLAGGAPPSSFVRGSGALPSAVGMRWQVQAASGPTPERRPLQDYDVDEYCTAGGFALASQEGELLLLREVEKSSPEDDAEVDARLLPLVEVEGVRKRHFKDSLKGLTETAWREWPVRGPRTTVWRANFVGGQDRHPRSRHTKWKAEC</sequence>
<gene>
    <name evidence="1" type="ORF">PCOR1329_LOCUS81479</name>
</gene>
<feature type="non-terminal residue" evidence="1">
    <location>
        <position position="301"/>
    </location>
</feature>
<keyword evidence="2" id="KW-1185">Reference proteome</keyword>
<name>A0ABN9Y0K1_9DINO</name>
<accession>A0ABN9Y0K1</accession>